<accession>A0A343TJ73</accession>
<comment type="catalytic activity">
    <reaction evidence="1 4">
        <text>(4aS,6R)-4a-hydroxy-L-erythro-5,6,7,8-tetrahydrobiopterin = (6R)-L-erythro-6,7-dihydrobiopterin + H2O</text>
        <dbReference type="Rhea" id="RHEA:11920"/>
        <dbReference type="ChEBI" id="CHEBI:15377"/>
        <dbReference type="ChEBI" id="CHEBI:15642"/>
        <dbReference type="ChEBI" id="CHEBI:43120"/>
        <dbReference type="EC" id="4.2.1.96"/>
    </reaction>
</comment>
<dbReference type="InterPro" id="IPR001533">
    <property type="entry name" value="Pterin_deHydtase"/>
</dbReference>
<dbReference type="KEGG" id="hdf:AArcSl_1516"/>
<dbReference type="GO" id="GO:0008124">
    <property type="term" value="F:4-alpha-hydroxytetrahydrobiopterin dehydratase activity"/>
    <property type="evidence" value="ECO:0007669"/>
    <property type="project" value="UniProtKB-UniRule"/>
</dbReference>
<sequence>MPELLSDEEIRRRLPDGWERDGDEIVREYGFDDYLEGVAFAGEAGEIAQEEFHHPEMVIRYKEIEVRFTTHDAGGITERDLNLSEAFDELFEDEFGGGA</sequence>
<dbReference type="NCBIfam" id="NF002017">
    <property type="entry name" value="PRK00823.1-2"/>
    <property type="match status" value="1"/>
</dbReference>
<dbReference type="GO" id="GO:0006729">
    <property type="term" value="P:tetrahydrobiopterin biosynthetic process"/>
    <property type="evidence" value="ECO:0007669"/>
    <property type="project" value="InterPro"/>
</dbReference>
<dbReference type="InterPro" id="IPR036428">
    <property type="entry name" value="PCD_sf"/>
</dbReference>
<dbReference type="EC" id="4.2.1.96" evidence="4"/>
<dbReference type="SUPFAM" id="SSF55248">
    <property type="entry name" value="PCD-like"/>
    <property type="match status" value="1"/>
</dbReference>
<dbReference type="PANTHER" id="PTHR12599:SF0">
    <property type="entry name" value="PTERIN-4-ALPHA-CARBINOLAMINE DEHYDRATASE"/>
    <property type="match status" value="1"/>
</dbReference>
<evidence type="ECO:0000256" key="4">
    <source>
        <dbReference type="HAMAP-Rule" id="MF_00434"/>
    </source>
</evidence>
<evidence type="ECO:0000313" key="5">
    <source>
        <dbReference type="EMBL" id="AUX09145.1"/>
    </source>
</evidence>
<evidence type="ECO:0000256" key="2">
    <source>
        <dbReference type="ARBA" id="ARBA00006472"/>
    </source>
</evidence>
<dbReference type="HAMAP" id="MF_00434">
    <property type="entry name" value="Pterin_4_alpha"/>
    <property type="match status" value="1"/>
</dbReference>
<keyword evidence="6" id="KW-1185">Reference proteome</keyword>
<dbReference type="CDD" id="cd00488">
    <property type="entry name" value="PCD_DCoH"/>
    <property type="match status" value="1"/>
</dbReference>
<name>A0A343TJ73_9EURY</name>
<evidence type="ECO:0000313" key="6">
    <source>
        <dbReference type="Proteomes" id="UP000263012"/>
    </source>
</evidence>
<dbReference type="RefSeq" id="WP_119817261.1">
    <property type="nucleotide sequence ID" value="NZ_CP025066.1"/>
</dbReference>
<dbReference type="Pfam" id="PF01329">
    <property type="entry name" value="Pterin_4a"/>
    <property type="match status" value="1"/>
</dbReference>
<dbReference type="PANTHER" id="PTHR12599">
    <property type="entry name" value="PTERIN-4-ALPHA-CARBINOLAMINE DEHYDRATASE"/>
    <property type="match status" value="1"/>
</dbReference>
<evidence type="ECO:0000256" key="1">
    <source>
        <dbReference type="ARBA" id="ARBA00001554"/>
    </source>
</evidence>
<evidence type="ECO:0000256" key="3">
    <source>
        <dbReference type="ARBA" id="ARBA00023239"/>
    </source>
</evidence>
<organism evidence="5 6">
    <name type="scientific">Halalkaliarchaeum desulfuricum</name>
    <dbReference type="NCBI Taxonomy" id="2055893"/>
    <lineage>
        <taxon>Archaea</taxon>
        <taxon>Methanobacteriati</taxon>
        <taxon>Methanobacteriota</taxon>
        <taxon>Stenosarchaea group</taxon>
        <taxon>Halobacteria</taxon>
        <taxon>Halobacteriales</taxon>
        <taxon>Haloferacaceae</taxon>
        <taxon>Halalkaliarchaeum</taxon>
    </lineage>
</organism>
<keyword evidence="3 4" id="KW-0456">Lyase</keyword>
<dbReference type="GeneID" id="37877869"/>
<dbReference type="EMBL" id="CP025066">
    <property type="protein sequence ID" value="AUX09145.1"/>
    <property type="molecule type" value="Genomic_DNA"/>
</dbReference>
<protein>
    <recommendedName>
        <fullName evidence="4">Putative pterin-4-alpha-carbinolamine dehydratase</fullName>
        <shortName evidence="4">PHS</shortName>
        <ecNumber evidence="4">4.2.1.96</ecNumber>
    </recommendedName>
    <alternativeName>
        <fullName evidence="4">4-alpha-hydroxy-tetrahydropterin dehydratase</fullName>
    </alternativeName>
    <alternativeName>
        <fullName evidence="4">Pterin carbinolamine dehydratase</fullName>
        <shortName evidence="4">PCD</shortName>
    </alternativeName>
</protein>
<gene>
    <name evidence="5" type="primary">phhB</name>
    <name evidence="5" type="ORF">AArcSl_1516</name>
</gene>
<dbReference type="Gene3D" id="3.30.1360.20">
    <property type="entry name" value="Transcriptional coactivator/pterin dehydratase"/>
    <property type="match status" value="1"/>
</dbReference>
<dbReference type="OrthoDB" id="10495at2157"/>
<dbReference type="Proteomes" id="UP000263012">
    <property type="component" value="Chromosome"/>
</dbReference>
<proteinExistence type="inferred from homology"/>
<comment type="similarity">
    <text evidence="2 4">Belongs to the pterin-4-alpha-carbinolamine dehydratase family.</text>
</comment>
<dbReference type="AlphaFoldDB" id="A0A343TJ73"/>
<reference evidence="6" key="1">
    <citation type="submission" date="2017-11" db="EMBL/GenBank/DDBJ databases">
        <title>Phenotypic and genomic properties of facultatively anaerobic sulfur-reducing natronoarchaea from hypersaline soda lakes.</title>
        <authorList>
            <person name="Sorokin D.Y."/>
            <person name="Kublanov I.V."/>
            <person name="Roman P."/>
            <person name="Sinninghe Damste J.S."/>
            <person name="Golyshin P.N."/>
            <person name="Rojo D."/>
            <person name="Ciordia S."/>
            <person name="Mena M.D.C."/>
            <person name="Ferrer M."/>
            <person name="Messina E."/>
            <person name="Smedile F."/>
            <person name="La Spada G."/>
            <person name="La Cono V."/>
            <person name="Yakimov M.M."/>
        </authorList>
    </citation>
    <scope>NUCLEOTIDE SEQUENCE [LARGE SCALE GENOMIC DNA]</scope>
    <source>
        <strain evidence="6">AArc-Sl</strain>
    </source>
</reference>